<organism evidence="1 2">
    <name type="scientific">Niabella ginsenosidivorans</name>
    <dbReference type="NCBI Taxonomy" id="1176587"/>
    <lineage>
        <taxon>Bacteria</taxon>
        <taxon>Pseudomonadati</taxon>
        <taxon>Bacteroidota</taxon>
        <taxon>Chitinophagia</taxon>
        <taxon>Chitinophagales</taxon>
        <taxon>Chitinophagaceae</taxon>
        <taxon>Niabella</taxon>
    </lineage>
</organism>
<dbReference type="Proteomes" id="UP000077667">
    <property type="component" value="Chromosome"/>
</dbReference>
<keyword evidence="2" id="KW-1185">Reference proteome</keyword>
<name>A0A1A9I1N9_9BACT</name>
<sequence>MILKNLLPGLFGLFGKMFFYRRPYGYNGSKYTVKNRCLVYQFCRTIAAFYCKNASEEKMLNNLILYNP</sequence>
<dbReference type="STRING" id="1176587.A8C56_06170"/>
<dbReference type="EMBL" id="CP015772">
    <property type="protein sequence ID" value="ANH80621.1"/>
    <property type="molecule type" value="Genomic_DNA"/>
</dbReference>
<accession>A0A1A9I1N9</accession>
<protein>
    <submittedName>
        <fullName evidence="1">Uncharacterized protein</fullName>
    </submittedName>
</protein>
<evidence type="ECO:0000313" key="1">
    <source>
        <dbReference type="EMBL" id="ANH80621.1"/>
    </source>
</evidence>
<evidence type="ECO:0000313" key="2">
    <source>
        <dbReference type="Proteomes" id="UP000077667"/>
    </source>
</evidence>
<dbReference type="KEGG" id="nia:A8C56_06170"/>
<proteinExistence type="predicted"/>
<reference evidence="1 2" key="1">
    <citation type="submission" date="2016-05" db="EMBL/GenBank/DDBJ databases">
        <title>Niabella ginsenosidivorans BS26 whole genome sequencing.</title>
        <authorList>
            <person name="Im W.T."/>
            <person name="Siddiqi M.Z."/>
        </authorList>
    </citation>
    <scope>NUCLEOTIDE SEQUENCE [LARGE SCALE GENOMIC DNA]</scope>
    <source>
        <strain evidence="1 2">BS26</strain>
    </source>
</reference>
<dbReference type="AlphaFoldDB" id="A0A1A9I1N9"/>
<gene>
    <name evidence="1" type="ORF">A8C56_06170</name>
</gene>